<reference evidence="1" key="2">
    <citation type="submission" date="2020-09" db="EMBL/GenBank/DDBJ databases">
        <authorList>
            <person name="Sun Q."/>
            <person name="Sedlacek I."/>
        </authorList>
    </citation>
    <scope>NUCLEOTIDE SEQUENCE</scope>
    <source>
        <strain evidence="1">CCM 7086</strain>
    </source>
</reference>
<keyword evidence="2" id="KW-1185">Reference proteome</keyword>
<proteinExistence type="predicted"/>
<sequence>MALINKKQLLQELSPPFDHLLCTQLLDEFISAERRFIQRDWEPAELDGGQFCEILARIYYQVDSNILKHDKDFDSCCSYIENDKVEHKITPRRDALHVVKVLRTIYKFRSQRGAVHISPSYQPNHMDSKLVIECVRWAMNETLRLFWKGNRDAVAKAIRELLQFDVPSVGVYDDILIVQRTDLTAEEEILILLHYAGEEGFSRLEIGKAAKRTPPVVTTTLQKLVHASCRQAIIVSSGKYRLTDLGSKRIREQLAEKLMLS</sequence>
<evidence type="ECO:0000313" key="1">
    <source>
        <dbReference type="EMBL" id="GGC10486.1"/>
    </source>
</evidence>
<gene>
    <name evidence="1" type="ORF">GCM10007205_19510</name>
</gene>
<protein>
    <submittedName>
        <fullName evidence="1">Uncharacterized protein</fullName>
    </submittedName>
</protein>
<reference evidence="1" key="1">
    <citation type="journal article" date="2014" name="Int. J. Syst. Evol. Microbiol.">
        <title>Complete genome sequence of Corynebacterium casei LMG S-19264T (=DSM 44701T), isolated from a smear-ripened cheese.</title>
        <authorList>
            <consortium name="US DOE Joint Genome Institute (JGI-PGF)"/>
            <person name="Walter F."/>
            <person name="Albersmeier A."/>
            <person name="Kalinowski J."/>
            <person name="Ruckert C."/>
        </authorList>
    </citation>
    <scope>NUCLEOTIDE SEQUENCE</scope>
    <source>
        <strain evidence="1">CCM 7086</strain>
    </source>
</reference>
<comment type="caution">
    <text evidence="1">The sequence shown here is derived from an EMBL/GenBank/DDBJ whole genome shotgun (WGS) entry which is preliminary data.</text>
</comment>
<dbReference type="AlphaFoldDB" id="A0A8J2XY91"/>
<name>A0A8J2XY91_9BURK</name>
<evidence type="ECO:0000313" key="2">
    <source>
        <dbReference type="Proteomes" id="UP000620266"/>
    </source>
</evidence>
<dbReference type="Proteomes" id="UP000620266">
    <property type="component" value="Unassembled WGS sequence"/>
</dbReference>
<dbReference type="EMBL" id="BMCG01000003">
    <property type="protein sequence ID" value="GGC10486.1"/>
    <property type="molecule type" value="Genomic_DNA"/>
</dbReference>
<accession>A0A8J2XY91</accession>
<dbReference type="RefSeq" id="WP_188396016.1">
    <property type="nucleotide sequence ID" value="NZ_BMCG01000003.1"/>
</dbReference>
<organism evidence="1 2">
    <name type="scientific">Oxalicibacterium flavum</name>
    <dbReference type="NCBI Taxonomy" id="179467"/>
    <lineage>
        <taxon>Bacteria</taxon>
        <taxon>Pseudomonadati</taxon>
        <taxon>Pseudomonadota</taxon>
        <taxon>Betaproteobacteria</taxon>
        <taxon>Burkholderiales</taxon>
        <taxon>Oxalobacteraceae</taxon>
        <taxon>Oxalicibacterium</taxon>
    </lineage>
</organism>